<dbReference type="KEGG" id="vg:80019955"/>
<name>A0AAE8YBU6_9CAUD</name>
<dbReference type="InterPro" id="IPR041329">
    <property type="entry name" value="YubB_C"/>
</dbReference>
<evidence type="ECO:0000313" key="2">
    <source>
        <dbReference type="EMBL" id="UDL15804.1"/>
    </source>
</evidence>
<organism evidence="3 4">
    <name type="scientific">Microbacterium phage Pumpernickel</name>
    <dbReference type="NCBI Taxonomy" id="2885983"/>
    <lineage>
        <taxon>Viruses</taxon>
        <taxon>Duplodnaviria</taxon>
        <taxon>Heunggongvirae</taxon>
        <taxon>Uroviricota</taxon>
        <taxon>Caudoviricetes</taxon>
        <taxon>Pumpernickelvirus</taxon>
        <taxon>Pumpernickelvirus pumpernickel</taxon>
    </lineage>
</organism>
<dbReference type="RefSeq" id="YP_010755304.1">
    <property type="nucleotide sequence ID" value="NC_073468.1"/>
</dbReference>
<dbReference type="GeneID" id="80019955"/>
<evidence type="ECO:0000313" key="4">
    <source>
        <dbReference type="Proteomes" id="UP000827768"/>
    </source>
</evidence>
<evidence type="ECO:0000313" key="3">
    <source>
        <dbReference type="EMBL" id="UDL16064.1"/>
    </source>
</evidence>
<keyword evidence="4" id="KW-1185">Reference proteome</keyword>
<dbReference type="Pfam" id="PF18406">
    <property type="entry name" value="DUF1281_C"/>
    <property type="match status" value="1"/>
</dbReference>
<dbReference type="Proteomes" id="UP000827768">
    <property type="component" value="Segment"/>
</dbReference>
<dbReference type="EMBL" id="OK040790">
    <property type="protein sequence ID" value="UDL15804.1"/>
    <property type="molecule type" value="Genomic_DNA"/>
</dbReference>
<proteinExistence type="predicted"/>
<reference evidence="3" key="1">
    <citation type="submission" date="2021-09" db="EMBL/GenBank/DDBJ databases">
        <authorList>
            <person name="Andersen S.H."/>
            <person name="Beall E.A."/>
            <person name="Cappelle B."/>
            <person name="Falteisek K.J."/>
            <person name="Fenske B.A."/>
            <person name="Gansluckner N.W."/>
            <person name="Gilbertson S.M."/>
            <person name="Krings K.J."/>
            <person name="Mobeck M."/>
            <person name="Odeku J.O."/>
            <person name="Poncelet M.E."/>
            <person name="Rohr J.R."/>
            <person name="Rolands L."/>
            <person name="Whipple C.D."/>
            <person name="Whipple E.M."/>
            <person name="Spring A.M."/>
            <person name="Klyczek K."/>
            <person name="Garlena R.A."/>
            <person name="Russell D.A."/>
            <person name="Pope W.H."/>
            <person name="Jacobs-Sera D."/>
            <person name="Hatfull G.F."/>
        </authorList>
    </citation>
    <scope>NUCLEOTIDE SEQUENCE</scope>
</reference>
<accession>A0AAE8YBU6</accession>
<sequence length="183" mass="20574">MPNHVINVLRAPHRVIEALKGPEDAVDFNQIVPQPANIEQGGCSGRHDPGVVCWYEWNTANWGTKWNAYSIETDQDVLESVTGDGTVAKLNRDIISTVKFDTAWAHPDQIIKALSERFPTDQIEVMYADEDLGYNYGLYSILNGVMVVGGVEPFGRGTNEAKDFAAYMKYGRSYEEILKEWDE</sequence>
<evidence type="ECO:0000259" key="1">
    <source>
        <dbReference type="Pfam" id="PF18406"/>
    </source>
</evidence>
<gene>
    <name evidence="3" type="primary">314</name>
    <name evidence="2" type="synonym">13</name>
    <name evidence="2" type="ORF">SEA_PUMPERNICKEL_13</name>
    <name evidence="3" type="ORF">SEA_PUMPERNICKEL_314</name>
</gene>
<dbReference type="EMBL" id="OK040790">
    <property type="protein sequence ID" value="UDL16064.1"/>
    <property type="molecule type" value="Genomic_DNA"/>
</dbReference>
<feature type="domain" description="YubB ferredoxin-like" evidence="1">
    <location>
        <begin position="96"/>
        <end position="153"/>
    </location>
</feature>
<protein>
    <recommendedName>
        <fullName evidence="1">YubB ferredoxin-like domain-containing protein</fullName>
    </recommendedName>
</protein>